<dbReference type="AlphaFoldDB" id="A0A832ZXB0"/>
<evidence type="ECO:0000313" key="2">
    <source>
        <dbReference type="Proteomes" id="UP000608579"/>
    </source>
</evidence>
<proteinExistence type="predicted"/>
<reference evidence="1" key="1">
    <citation type="journal article" date="2020" name="ISME J.">
        <title>Gammaproteobacteria mediating utilization of methyl-, sulfur- and petroleum organic compounds in deep ocean hydrothermal plumes.</title>
        <authorList>
            <person name="Zhou Z."/>
            <person name="Liu Y."/>
            <person name="Pan J."/>
            <person name="Cron B.R."/>
            <person name="Toner B.M."/>
            <person name="Anantharaman K."/>
            <person name="Breier J.A."/>
            <person name="Dick G.J."/>
            <person name="Li M."/>
        </authorList>
    </citation>
    <scope>NUCLEOTIDE SEQUENCE</scope>
    <source>
        <strain evidence="1">SZUA-1515</strain>
    </source>
</reference>
<accession>A0A832ZXB0</accession>
<protein>
    <submittedName>
        <fullName evidence="1">DUF2877 domain-containing protein</fullName>
    </submittedName>
</protein>
<organism evidence="1 2">
    <name type="scientific">Caldiarchaeum subterraneum</name>
    <dbReference type="NCBI Taxonomy" id="311458"/>
    <lineage>
        <taxon>Archaea</taxon>
        <taxon>Nitrososphaerota</taxon>
        <taxon>Candidatus Caldarchaeales</taxon>
        <taxon>Candidatus Caldarchaeaceae</taxon>
        <taxon>Candidatus Caldarchaeum</taxon>
    </lineage>
</organism>
<name>A0A832ZXB0_CALS0</name>
<dbReference type="EMBL" id="DQVM01000158">
    <property type="protein sequence ID" value="HIQ30478.1"/>
    <property type="molecule type" value="Genomic_DNA"/>
</dbReference>
<sequence>MWISMEYRVKAETVGVLAERLLRRKKTGRVRLLLSNTAYIDVDGRPVILTRSRERSPLTINLEPLQTEPLHGLIKYDTPAILEGETLQVGELSVSLTAAESYYTRLPGNCRISVMSKDLVKSAFLLSCFYQVEAGRRLVLAEAPQLAEFIKGVVIPYVDSRCSAIVDFRCYFSLLGLGEGFTPSGDDFLSGFLATLNTYSRFSVTLPVEEILGRTSWASGMLLYYFHRGFYGEGLSRLLRSLAGEGSLFDALLYMVGLGHTSGIDTSLGVVIAAAMLVEERERDHTLVEVISRINPSLVESG</sequence>
<dbReference type="InterPro" id="IPR021530">
    <property type="entry name" value="AllH-like"/>
</dbReference>
<comment type="caution">
    <text evidence="1">The sequence shown here is derived from an EMBL/GenBank/DDBJ whole genome shotgun (WGS) entry which is preliminary data.</text>
</comment>
<gene>
    <name evidence="1" type="ORF">EYH45_07965</name>
</gene>
<dbReference type="Pfam" id="PF11392">
    <property type="entry name" value="AllH"/>
    <property type="match status" value="1"/>
</dbReference>
<evidence type="ECO:0000313" key="1">
    <source>
        <dbReference type="EMBL" id="HIQ30478.1"/>
    </source>
</evidence>
<dbReference type="Proteomes" id="UP000608579">
    <property type="component" value="Unassembled WGS sequence"/>
</dbReference>